<keyword evidence="5" id="KW-0479">Metal-binding</keyword>
<proteinExistence type="predicted"/>
<dbReference type="GO" id="GO:0016779">
    <property type="term" value="F:nucleotidyltransferase activity"/>
    <property type="evidence" value="ECO:0007669"/>
    <property type="project" value="UniProtKB-KW"/>
</dbReference>
<dbReference type="Pfam" id="PF00078">
    <property type="entry name" value="RVT_1"/>
    <property type="match status" value="1"/>
</dbReference>
<evidence type="ECO:0000256" key="4">
    <source>
        <dbReference type="ARBA" id="ARBA00022759"/>
    </source>
</evidence>
<dbReference type="InterPro" id="IPR043128">
    <property type="entry name" value="Rev_trsase/Diguanyl_cyclase"/>
</dbReference>
<evidence type="ECO:0000313" key="8">
    <source>
        <dbReference type="EMBL" id="KAJ8036762.1"/>
    </source>
</evidence>
<dbReference type="SUPFAM" id="SSF57756">
    <property type="entry name" value="Retrovirus zinc finger-like domains"/>
    <property type="match status" value="1"/>
</dbReference>
<evidence type="ECO:0000313" key="9">
    <source>
        <dbReference type="Proteomes" id="UP001152320"/>
    </source>
</evidence>
<keyword evidence="1" id="KW-0808">Transferase</keyword>
<dbReference type="Gene3D" id="2.40.70.10">
    <property type="entry name" value="Acid Proteases"/>
    <property type="match status" value="1"/>
</dbReference>
<dbReference type="PANTHER" id="PTHR37984">
    <property type="entry name" value="PROTEIN CBG26694"/>
    <property type="match status" value="1"/>
</dbReference>
<evidence type="ECO:0000256" key="5">
    <source>
        <dbReference type="PROSITE-ProRule" id="PRU00047"/>
    </source>
</evidence>
<gene>
    <name evidence="8" type="ORF">HOLleu_17394</name>
</gene>
<keyword evidence="5" id="KW-0863">Zinc-finger</keyword>
<feature type="domain" description="CCHC-type" evidence="6">
    <location>
        <begin position="227"/>
        <end position="241"/>
    </location>
</feature>
<dbReference type="Proteomes" id="UP001152320">
    <property type="component" value="Chromosome 8"/>
</dbReference>
<dbReference type="Pfam" id="PF00098">
    <property type="entry name" value="zf-CCHC"/>
    <property type="match status" value="1"/>
</dbReference>
<dbReference type="Gene3D" id="4.10.60.10">
    <property type="entry name" value="Zinc finger, CCHC-type"/>
    <property type="match status" value="1"/>
</dbReference>
<dbReference type="SUPFAM" id="SSF50630">
    <property type="entry name" value="Acid proteases"/>
    <property type="match status" value="1"/>
</dbReference>
<dbReference type="SUPFAM" id="SSF56672">
    <property type="entry name" value="DNA/RNA polymerases"/>
    <property type="match status" value="1"/>
</dbReference>
<dbReference type="SMART" id="SM00343">
    <property type="entry name" value="ZnF_C2HC"/>
    <property type="match status" value="2"/>
</dbReference>
<evidence type="ECO:0000256" key="3">
    <source>
        <dbReference type="ARBA" id="ARBA00022722"/>
    </source>
</evidence>
<dbReference type="PROSITE" id="PS50878">
    <property type="entry name" value="RT_POL"/>
    <property type="match status" value="1"/>
</dbReference>
<reference evidence="8" key="1">
    <citation type="submission" date="2021-10" db="EMBL/GenBank/DDBJ databases">
        <title>Tropical sea cucumber genome reveals ecological adaptation and Cuvierian tubules defense mechanism.</title>
        <authorList>
            <person name="Chen T."/>
        </authorList>
    </citation>
    <scope>NUCLEOTIDE SEQUENCE</scope>
    <source>
        <strain evidence="8">Nanhai2018</strain>
        <tissue evidence="8">Muscle</tissue>
    </source>
</reference>
<dbReference type="AlphaFoldDB" id="A0A9Q1H5Z1"/>
<evidence type="ECO:0000259" key="6">
    <source>
        <dbReference type="PROSITE" id="PS50158"/>
    </source>
</evidence>
<accession>A0A9Q1H5Z1</accession>
<dbReference type="PANTHER" id="PTHR37984:SF5">
    <property type="entry name" value="PROTEIN NYNRIN-LIKE"/>
    <property type="match status" value="1"/>
</dbReference>
<keyword evidence="3" id="KW-0540">Nuclease</keyword>
<evidence type="ECO:0000256" key="1">
    <source>
        <dbReference type="ARBA" id="ARBA00022679"/>
    </source>
</evidence>
<dbReference type="InterPro" id="IPR021109">
    <property type="entry name" value="Peptidase_aspartic_dom_sf"/>
</dbReference>
<feature type="domain" description="Reverse transcriptase" evidence="7">
    <location>
        <begin position="500"/>
        <end position="658"/>
    </location>
</feature>
<dbReference type="OrthoDB" id="10058156at2759"/>
<dbReference type="EMBL" id="JAIZAY010000008">
    <property type="protein sequence ID" value="KAJ8036762.1"/>
    <property type="molecule type" value="Genomic_DNA"/>
</dbReference>
<dbReference type="Gene3D" id="3.30.70.270">
    <property type="match status" value="1"/>
</dbReference>
<sequence length="658" mass="73870">MTKVANLATELMLASLFFWCTLTIFNMATGTLIIKVEPFDPDLEKWESYEERTIQFFLANDVTEDKKKVAVLLSSMGPKGYGLLKSLTTPTKPSTLTFPDICKRLHDYYNPKPPVLLERFRFYNQIQGPSEKIAEYLAELRRLSSTCNFGGFLNEALRDKFVCGLFDTAIQKKLLSEDDSLTLDKAVKTAMSMESANKNAAIIKGETHSVQRVSSTSSGFNASKLQCSCCGKTGHIKKDCRMKSFKCFNCGRIGHLQNVCRDKPATEQSNVQEKTSKYKFSYRKNRKSSKVKQVREVDGAECNTDSDESDSGNEITVYYVNSLGSDKALKVDVEIENQKVSMEVDTGAGISIIPHKMYVESLKPKVVLKPTKTVLKTYTGEVIPLAGKCEVSVKCNGIVRKLPLYIIKGRGPALFGRQWLSQLPLNWKEINNVQVLGNVPESLKEIINESDVFDGTLGKVKGVQAKLHIKPGVVPKFFKPRPIPFSMKDKVSQELNRLVKEGILQKVEFSEWASPIVPVRKGDDSVRICGDYKVTINPVLHQQEYPLPRAEELFAQLQGGKKFSKLDLSNAYLQIPLDPESQKYVTINTHMGLFQYTRLPFGVSSSPAIFQKCMEQVLIGLRGVGCYLDDIIVTGENDEEHIKNLELVLKRNAFWVKA</sequence>
<keyword evidence="4" id="KW-0255">Endonuclease</keyword>
<dbReference type="GO" id="GO:0003676">
    <property type="term" value="F:nucleic acid binding"/>
    <property type="evidence" value="ECO:0007669"/>
    <property type="project" value="InterPro"/>
</dbReference>
<dbReference type="Gene3D" id="3.10.10.10">
    <property type="entry name" value="HIV Type 1 Reverse Transcriptase, subunit A, domain 1"/>
    <property type="match status" value="1"/>
</dbReference>
<name>A0A9Q1H5Z1_HOLLE</name>
<protein>
    <submittedName>
        <fullName evidence="8">Uncharacterized protein</fullName>
    </submittedName>
</protein>
<dbReference type="PROSITE" id="PS50158">
    <property type="entry name" value="ZF_CCHC"/>
    <property type="match status" value="2"/>
</dbReference>
<dbReference type="InterPro" id="IPR050951">
    <property type="entry name" value="Retrovirus_Pol_polyprotein"/>
</dbReference>
<comment type="caution">
    <text evidence="8">The sequence shown here is derived from an EMBL/GenBank/DDBJ whole genome shotgun (WGS) entry which is preliminary data.</text>
</comment>
<evidence type="ECO:0000259" key="7">
    <source>
        <dbReference type="PROSITE" id="PS50878"/>
    </source>
</evidence>
<keyword evidence="9" id="KW-1185">Reference proteome</keyword>
<keyword evidence="5" id="KW-0862">Zinc</keyword>
<dbReference type="InterPro" id="IPR001878">
    <property type="entry name" value="Znf_CCHC"/>
</dbReference>
<dbReference type="GO" id="GO:0004519">
    <property type="term" value="F:endonuclease activity"/>
    <property type="evidence" value="ECO:0007669"/>
    <property type="project" value="UniProtKB-KW"/>
</dbReference>
<dbReference type="CDD" id="cd01647">
    <property type="entry name" value="RT_LTR"/>
    <property type="match status" value="1"/>
</dbReference>
<dbReference type="GO" id="GO:0008270">
    <property type="term" value="F:zinc ion binding"/>
    <property type="evidence" value="ECO:0007669"/>
    <property type="project" value="UniProtKB-KW"/>
</dbReference>
<dbReference type="InterPro" id="IPR000477">
    <property type="entry name" value="RT_dom"/>
</dbReference>
<dbReference type="InterPro" id="IPR036875">
    <property type="entry name" value="Znf_CCHC_sf"/>
</dbReference>
<keyword evidence="4" id="KW-0378">Hydrolase</keyword>
<dbReference type="InterPro" id="IPR043502">
    <property type="entry name" value="DNA/RNA_pol_sf"/>
</dbReference>
<keyword evidence="2" id="KW-0548">Nucleotidyltransferase</keyword>
<organism evidence="8 9">
    <name type="scientific">Holothuria leucospilota</name>
    <name type="common">Black long sea cucumber</name>
    <name type="synonym">Mertensiothuria leucospilota</name>
    <dbReference type="NCBI Taxonomy" id="206669"/>
    <lineage>
        <taxon>Eukaryota</taxon>
        <taxon>Metazoa</taxon>
        <taxon>Echinodermata</taxon>
        <taxon>Eleutherozoa</taxon>
        <taxon>Echinozoa</taxon>
        <taxon>Holothuroidea</taxon>
        <taxon>Aspidochirotacea</taxon>
        <taxon>Aspidochirotida</taxon>
        <taxon>Holothuriidae</taxon>
        <taxon>Holothuria</taxon>
    </lineage>
</organism>
<evidence type="ECO:0000256" key="2">
    <source>
        <dbReference type="ARBA" id="ARBA00022695"/>
    </source>
</evidence>
<feature type="domain" description="CCHC-type" evidence="6">
    <location>
        <begin position="246"/>
        <end position="262"/>
    </location>
</feature>